<dbReference type="EMBL" id="SSMD01000009">
    <property type="protein sequence ID" value="THD72073.1"/>
    <property type="molecule type" value="Genomic_DNA"/>
</dbReference>
<evidence type="ECO:0000259" key="5">
    <source>
        <dbReference type="PROSITE" id="PS51387"/>
    </source>
</evidence>
<gene>
    <name evidence="6" type="ORF">E7681_16270</name>
</gene>
<dbReference type="FunFam" id="1.10.45.10:FF:000001">
    <property type="entry name" value="D-lactate dehydrogenase mitochondrial"/>
    <property type="match status" value="1"/>
</dbReference>
<dbReference type="InterPro" id="IPR004113">
    <property type="entry name" value="FAD-bd_oxidored_4_C"/>
</dbReference>
<dbReference type="InterPro" id="IPR051264">
    <property type="entry name" value="FAD-oxidored/transferase_4"/>
</dbReference>
<dbReference type="SUPFAM" id="SSF55103">
    <property type="entry name" value="FAD-linked oxidases, C-terminal domain"/>
    <property type="match status" value="1"/>
</dbReference>
<name>A0A4S3M5Q3_9RHOB</name>
<dbReference type="Gene3D" id="3.30.465.10">
    <property type="match status" value="1"/>
</dbReference>
<dbReference type="Pfam" id="PF02913">
    <property type="entry name" value="FAD-oxidase_C"/>
    <property type="match status" value="1"/>
</dbReference>
<dbReference type="OrthoDB" id="9811557at2"/>
<dbReference type="InterPro" id="IPR016167">
    <property type="entry name" value="FAD-bd_PCMH_sub1"/>
</dbReference>
<evidence type="ECO:0000256" key="2">
    <source>
        <dbReference type="ARBA" id="ARBA00008000"/>
    </source>
</evidence>
<protein>
    <submittedName>
        <fullName evidence="6">FAD-binding oxidoreductase</fullName>
    </submittedName>
</protein>
<dbReference type="GO" id="GO:0003824">
    <property type="term" value="F:catalytic activity"/>
    <property type="evidence" value="ECO:0007669"/>
    <property type="project" value="InterPro"/>
</dbReference>
<accession>A0A4S3M5Q3</accession>
<evidence type="ECO:0000313" key="7">
    <source>
        <dbReference type="Proteomes" id="UP000306113"/>
    </source>
</evidence>
<dbReference type="InterPro" id="IPR036318">
    <property type="entry name" value="FAD-bd_PCMH-like_sf"/>
</dbReference>
<evidence type="ECO:0000256" key="3">
    <source>
        <dbReference type="ARBA" id="ARBA00022630"/>
    </source>
</evidence>
<dbReference type="Gene3D" id="3.30.70.2740">
    <property type="match status" value="1"/>
</dbReference>
<comment type="similarity">
    <text evidence="2">Belongs to the FAD-binding oxidoreductase/transferase type 4 family.</text>
</comment>
<dbReference type="PANTHER" id="PTHR43716:SF2">
    <property type="entry name" value="BLL6224 PROTEIN"/>
    <property type="match status" value="1"/>
</dbReference>
<dbReference type="InterPro" id="IPR016171">
    <property type="entry name" value="Vanillyl_alc_oxidase_C-sub2"/>
</dbReference>
<reference evidence="6 7" key="1">
    <citation type="submission" date="2019-04" db="EMBL/GenBank/DDBJ databases">
        <title>Draft genome sequence of Youngimonas vesicularis.</title>
        <authorList>
            <person name="Hameed A."/>
        </authorList>
    </citation>
    <scope>NUCLEOTIDE SEQUENCE [LARGE SCALE GENOMIC DNA]</scope>
    <source>
        <strain evidence="6 7">CC-AMW-E</strain>
    </source>
</reference>
<keyword evidence="4" id="KW-0274">FAD</keyword>
<comment type="cofactor">
    <cofactor evidence="1">
        <name>FAD</name>
        <dbReference type="ChEBI" id="CHEBI:57692"/>
    </cofactor>
</comment>
<dbReference type="GO" id="GO:0071949">
    <property type="term" value="F:FAD binding"/>
    <property type="evidence" value="ECO:0007669"/>
    <property type="project" value="InterPro"/>
</dbReference>
<dbReference type="Gene3D" id="3.30.70.2190">
    <property type="match status" value="1"/>
</dbReference>
<evidence type="ECO:0000256" key="1">
    <source>
        <dbReference type="ARBA" id="ARBA00001974"/>
    </source>
</evidence>
<feature type="domain" description="FAD-binding PCMH-type" evidence="5">
    <location>
        <begin position="31"/>
        <end position="209"/>
    </location>
</feature>
<dbReference type="InterPro" id="IPR016166">
    <property type="entry name" value="FAD-bd_PCMH"/>
</dbReference>
<dbReference type="Proteomes" id="UP000306113">
    <property type="component" value="Unassembled WGS sequence"/>
</dbReference>
<dbReference type="RefSeq" id="WP_136340319.1">
    <property type="nucleotide sequence ID" value="NZ_SSMD01000009.1"/>
</dbReference>
<dbReference type="InterPro" id="IPR016169">
    <property type="entry name" value="FAD-bd_PCMH_sub2"/>
</dbReference>
<keyword evidence="7" id="KW-1185">Reference proteome</keyword>
<comment type="caution">
    <text evidence="6">The sequence shown here is derived from an EMBL/GenBank/DDBJ whole genome shotgun (WGS) entry which is preliminary data.</text>
</comment>
<sequence length="466" mass="49631">MIDELKQIVGAANVLTGADMARYASDWTGKYVSQPLAVARPANTAEVSALVKWANRTGTPVVPVSGNSGLAGGTKADGALMISLERLKAIRDIRPQARMAIVEAGVILSDVHNAVEAQGLIFPLTFGAKGSAMIGGVLSTNAGGSNVLRYGNTRDLVLGIEAVLPTGEVMDIMSELHKDNSGYNLRHLLIGAEGTLGIITAAVLKLHPKPRAYATAMVAAPSLPAALDLLNRLQEVTGGCVEAFEYMPRLHIEVHKEIKPGAREPFDEPHEINILVEVGVTAPRDAIPGPDGQAPVAAYLEQVLADMFEEGAVLDAVVAQNEAQRREMWERREAAAEISLSRKPAIVSDIAVPLDKVDTFLTIMETRLPQVDPGARPVIVSHLGDGNIHYSVWPASQDEQVHDAIIEAVEEEVRKLGGSFSAEHGIGVSKLPSMRRRKNPVALAAMRAIKAALDPNGILNPGKLLP</sequence>
<dbReference type="PROSITE" id="PS51387">
    <property type="entry name" value="FAD_PCMH"/>
    <property type="match status" value="1"/>
</dbReference>
<proteinExistence type="inferred from homology"/>
<dbReference type="SUPFAM" id="SSF56176">
    <property type="entry name" value="FAD-binding/transporter-associated domain-like"/>
    <property type="match status" value="1"/>
</dbReference>
<dbReference type="Pfam" id="PF01565">
    <property type="entry name" value="FAD_binding_4"/>
    <property type="match status" value="1"/>
</dbReference>
<evidence type="ECO:0000313" key="6">
    <source>
        <dbReference type="EMBL" id="THD72073.1"/>
    </source>
</evidence>
<organism evidence="6 7">
    <name type="scientific">Thalassobius vesicularis</name>
    <dbReference type="NCBI Taxonomy" id="1294297"/>
    <lineage>
        <taxon>Bacteria</taxon>
        <taxon>Pseudomonadati</taxon>
        <taxon>Pseudomonadota</taxon>
        <taxon>Alphaproteobacteria</taxon>
        <taxon>Rhodobacterales</taxon>
        <taxon>Roseobacteraceae</taxon>
        <taxon>Thalassovita</taxon>
    </lineage>
</organism>
<dbReference type="GO" id="GO:0022904">
    <property type="term" value="P:respiratory electron transport chain"/>
    <property type="evidence" value="ECO:0007669"/>
    <property type="project" value="TreeGrafter"/>
</dbReference>
<evidence type="ECO:0000256" key="4">
    <source>
        <dbReference type="ARBA" id="ARBA00022827"/>
    </source>
</evidence>
<keyword evidence="3" id="KW-0285">Flavoprotein</keyword>
<dbReference type="PANTHER" id="PTHR43716">
    <property type="entry name" value="D-2-HYDROXYGLUTARATE DEHYDROGENASE, MITOCHONDRIAL"/>
    <property type="match status" value="1"/>
</dbReference>
<dbReference type="Gene3D" id="3.30.43.10">
    <property type="entry name" value="Uridine Diphospho-n-acetylenolpyruvylglucosamine Reductase, domain 2"/>
    <property type="match status" value="1"/>
</dbReference>
<dbReference type="InterPro" id="IPR006094">
    <property type="entry name" value="Oxid_FAD_bind_N"/>
</dbReference>
<dbReference type="Gene3D" id="1.10.45.10">
    <property type="entry name" value="Vanillyl-alcohol Oxidase, Chain A, domain 4"/>
    <property type="match status" value="1"/>
</dbReference>
<dbReference type="InterPro" id="IPR016164">
    <property type="entry name" value="FAD-linked_Oxase-like_C"/>
</dbReference>
<dbReference type="AlphaFoldDB" id="A0A4S3M5Q3"/>